<evidence type="ECO:0000259" key="2">
    <source>
        <dbReference type="Pfam" id="PF18990"/>
    </source>
</evidence>
<dbReference type="Proteomes" id="UP000219573">
    <property type="component" value="Unassembled WGS sequence"/>
</dbReference>
<dbReference type="Gene3D" id="2.40.160.60">
    <property type="entry name" value="Outer membrane protein transport protein (OMPP1/FadL/TodX)"/>
    <property type="match status" value="1"/>
</dbReference>
<dbReference type="STRING" id="1413210.U472_14545"/>
<sequence length="407" mass="44415">MLKTILIMSCFLLVLVLTFDNDIEAASSAKTIGLGDEFATLVGADALYGNPGAVNATSDRFTFEFGLAGSLWNNLLVNEYIDEEMKDELLADVEDGFLGGGESNTGLKVILGPVAISSEGRGVGLFDLSYDVAELLLKGNEIDKPYDLNGSIGSGAAYGDLGINFSISPESLKEKLDLKDLRIGLTYHHLTGAIFSLEGDGTTIITYDEEGDPVVRGDGYFVAKYNEPDGINDSTATGSAFDFGVYANLNDKYSLGFSVMNLGALTVDGIHEVRYEYNEVTEEFEEVGDSEVVKDEELKYKLPAIIRLGGKMNWTEDIDLFADYSYTSYNDGQKDHKFATATEMTWLKSLPLRTGISYSTLEKDFDWSAGIGLDLWVFEADLGVSDLMGLFNDSKEVEGALNLKIEF</sequence>
<proteinExistence type="predicted"/>
<dbReference type="InterPro" id="IPR043781">
    <property type="entry name" value="DUF5723"/>
</dbReference>
<feature type="signal peptide" evidence="1">
    <location>
        <begin position="1"/>
        <end position="25"/>
    </location>
</feature>
<dbReference type="AlphaFoldDB" id="A0A285FVU8"/>
<name>A0A285FVU8_9FIRM</name>
<evidence type="ECO:0000256" key="1">
    <source>
        <dbReference type="SAM" id="SignalP"/>
    </source>
</evidence>
<evidence type="ECO:0000313" key="4">
    <source>
        <dbReference type="Proteomes" id="UP000219573"/>
    </source>
</evidence>
<evidence type="ECO:0000313" key="3">
    <source>
        <dbReference type="EMBL" id="SNY15442.1"/>
    </source>
</evidence>
<dbReference type="Pfam" id="PF18990">
    <property type="entry name" value="DUF5723"/>
    <property type="match status" value="1"/>
</dbReference>
<keyword evidence="1" id="KW-0732">Signal</keyword>
<protein>
    <recommendedName>
        <fullName evidence="2">DUF5723 domain-containing protein</fullName>
    </recommendedName>
</protein>
<gene>
    <name evidence="3" type="ORF">SAMN06265827_10337</name>
</gene>
<accession>A0A285FVU8</accession>
<dbReference type="EMBL" id="OBDZ01000003">
    <property type="protein sequence ID" value="SNY15442.1"/>
    <property type="molecule type" value="Genomic_DNA"/>
</dbReference>
<dbReference type="OrthoDB" id="2110163at2"/>
<keyword evidence="4" id="KW-1185">Reference proteome</keyword>
<reference evidence="4" key="1">
    <citation type="submission" date="2017-09" db="EMBL/GenBank/DDBJ databases">
        <authorList>
            <person name="Varghese N."/>
            <person name="Submissions S."/>
        </authorList>
    </citation>
    <scope>NUCLEOTIDE SEQUENCE [LARGE SCALE GENOMIC DNA]</scope>
    <source>
        <strain evidence="4">MSL47</strain>
    </source>
</reference>
<feature type="domain" description="DUF5723" evidence="2">
    <location>
        <begin position="86"/>
        <end position="373"/>
    </location>
</feature>
<dbReference type="RefSeq" id="WP_097016517.1">
    <property type="nucleotide sequence ID" value="NZ_OBDZ01000003.1"/>
</dbReference>
<organism evidence="3 4">
    <name type="scientific">Orenia metallireducens</name>
    <dbReference type="NCBI Taxonomy" id="1413210"/>
    <lineage>
        <taxon>Bacteria</taxon>
        <taxon>Bacillati</taxon>
        <taxon>Bacillota</taxon>
        <taxon>Clostridia</taxon>
        <taxon>Halanaerobiales</taxon>
        <taxon>Halobacteroidaceae</taxon>
        <taxon>Orenia</taxon>
    </lineage>
</organism>
<feature type="chain" id="PRO_5012334623" description="DUF5723 domain-containing protein" evidence="1">
    <location>
        <begin position="26"/>
        <end position="407"/>
    </location>
</feature>